<feature type="compositionally biased region" description="Low complexity" evidence="1">
    <location>
        <begin position="95"/>
        <end position="107"/>
    </location>
</feature>
<keyword evidence="2" id="KW-1133">Transmembrane helix</keyword>
<organism evidence="3 4">
    <name type="scientific">Apiospora arundinis</name>
    <dbReference type="NCBI Taxonomy" id="335852"/>
    <lineage>
        <taxon>Eukaryota</taxon>
        <taxon>Fungi</taxon>
        <taxon>Dikarya</taxon>
        <taxon>Ascomycota</taxon>
        <taxon>Pezizomycotina</taxon>
        <taxon>Sordariomycetes</taxon>
        <taxon>Xylariomycetidae</taxon>
        <taxon>Amphisphaeriales</taxon>
        <taxon>Apiosporaceae</taxon>
        <taxon>Apiospora</taxon>
    </lineage>
</organism>
<dbReference type="Proteomes" id="UP001390339">
    <property type="component" value="Unassembled WGS sequence"/>
</dbReference>
<evidence type="ECO:0000256" key="2">
    <source>
        <dbReference type="SAM" id="Phobius"/>
    </source>
</evidence>
<evidence type="ECO:0000313" key="3">
    <source>
        <dbReference type="EMBL" id="KAK8857150.1"/>
    </source>
</evidence>
<evidence type="ECO:0000313" key="4">
    <source>
        <dbReference type="Proteomes" id="UP001390339"/>
    </source>
</evidence>
<feature type="transmembrane region" description="Helical" evidence="2">
    <location>
        <begin position="20"/>
        <end position="41"/>
    </location>
</feature>
<keyword evidence="4" id="KW-1185">Reference proteome</keyword>
<reference evidence="3 4" key="1">
    <citation type="journal article" date="2024" name="IMA Fungus">
        <title>Apiospora arundinis, a panoply of carbohydrate-active enzymes and secondary metabolites.</title>
        <authorList>
            <person name="Sorensen T."/>
            <person name="Petersen C."/>
            <person name="Muurmann A.T."/>
            <person name="Christiansen J.V."/>
            <person name="Brundto M.L."/>
            <person name="Overgaard C.K."/>
            <person name="Boysen A.T."/>
            <person name="Wollenberg R.D."/>
            <person name="Larsen T.O."/>
            <person name="Sorensen J.L."/>
            <person name="Nielsen K.L."/>
            <person name="Sondergaard T.E."/>
        </authorList>
    </citation>
    <scope>NUCLEOTIDE SEQUENCE [LARGE SCALE GENOMIC DNA]</scope>
    <source>
        <strain evidence="3 4">AAU 773</strain>
    </source>
</reference>
<comment type="caution">
    <text evidence="3">The sequence shown here is derived from an EMBL/GenBank/DDBJ whole genome shotgun (WGS) entry which is preliminary data.</text>
</comment>
<gene>
    <name evidence="3" type="ORF">PGQ11_013062</name>
</gene>
<protein>
    <submittedName>
        <fullName evidence="3">Uncharacterized protein</fullName>
    </submittedName>
</protein>
<name>A0ABR2I6K5_9PEZI</name>
<keyword evidence="2" id="KW-0472">Membrane</keyword>
<proteinExistence type="predicted"/>
<feature type="compositionally biased region" description="Low complexity" evidence="1">
    <location>
        <begin position="148"/>
        <end position="165"/>
    </location>
</feature>
<dbReference type="EMBL" id="JAPCWZ010000007">
    <property type="protein sequence ID" value="KAK8857150.1"/>
    <property type="molecule type" value="Genomic_DNA"/>
</dbReference>
<accession>A0ABR2I6K5</accession>
<sequence length="198" mass="22085">MATEEMEANPFGGDGSNWTLLWVIVFSIPFIFFAIAVYSTWKDRRAVAAKEKSDLETGRAAKIDRYFHPWKYPQAESSTARQTANHRNLTIVTTTATTASTAAGATSRHSREGITSSRGRKNSIAPITPWFAQAPQDRVNPYRPAHYQQPSPQQPQPQQQSSQQSRSRGTASPYLPRPVSSMYDETEPYGDGSGLRYV</sequence>
<feature type="region of interest" description="Disordered" evidence="1">
    <location>
        <begin position="95"/>
        <end position="198"/>
    </location>
</feature>
<keyword evidence="2" id="KW-0812">Transmembrane</keyword>
<evidence type="ECO:0000256" key="1">
    <source>
        <dbReference type="SAM" id="MobiDB-lite"/>
    </source>
</evidence>